<dbReference type="Pfam" id="PF11984">
    <property type="entry name" value="DUF3485"/>
    <property type="match status" value="1"/>
</dbReference>
<evidence type="ECO:0000256" key="1">
    <source>
        <dbReference type="ARBA" id="ARBA00004651"/>
    </source>
</evidence>
<feature type="transmembrane region" description="Helical" evidence="8">
    <location>
        <begin position="76"/>
        <end position="93"/>
    </location>
</feature>
<keyword evidence="7 8" id="KW-0472">Membrane</keyword>
<evidence type="ECO:0000259" key="9">
    <source>
        <dbReference type="Pfam" id="PF11984"/>
    </source>
</evidence>
<dbReference type="NCBIfam" id="TIGR02914">
    <property type="entry name" value="EpsI_fam"/>
    <property type="match status" value="1"/>
</dbReference>
<dbReference type="NCBIfam" id="TIGR02602">
    <property type="entry name" value="8TM_EpsH"/>
    <property type="match status" value="1"/>
</dbReference>
<keyword evidence="5" id="KW-0378">Hydrolase</keyword>
<dbReference type="GO" id="GO:0006508">
    <property type="term" value="P:proteolysis"/>
    <property type="evidence" value="ECO:0007669"/>
    <property type="project" value="UniProtKB-KW"/>
</dbReference>
<organism evidence="10">
    <name type="scientific">hydrothermal vent metagenome</name>
    <dbReference type="NCBI Taxonomy" id="652676"/>
    <lineage>
        <taxon>unclassified sequences</taxon>
        <taxon>metagenomes</taxon>
        <taxon>ecological metagenomes</taxon>
    </lineage>
</organism>
<dbReference type="Pfam" id="PF09721">
    <property type="entry name" value="Exosortase_EpsH"/>
    <property type="match status" value="1"/>
</dbReference>
<dbReference type="InterPro" id="IPR019127">
    <property type="entry name" value="Exosortase"/>
</dbReference>
<evidence type="ECO:0000256" key="5">
    <source>
        <dbReference type="ARBA" id="ARBA00022801"/>
    </source>
</evidence>
<evidence type="ECO:0000256" key="4">
    <source>
        <dbReference type="ARBA" id="ARBA00022692"/>
    </source>
</evidence>
<dbReference type="EMBL" id="UOFN01000041">
    <property type="protein sequence ID" value="VAW74833.1"/>
    <property type="molecule type" value="Genomic_DNA"/>
</dbReference>
<feature type="domain" description="Methanolan biosynthesis EpsI" evidence="9">
    <location>
        <begin position="320"/>
        <end position="522"/>
    </location>
</feature>
<evidence type="ECO:0000256" key="8">
    <source>
        <dbReference type="SAM" id="Phobius"/>
    </source>
</evidence>
<dbReference type="NCBIfam" id="TIGR04178">
    <property type="entry name" value="exo_archaeo"/>
    <property type="match status" value="1"/>
</dbReference>
<evidence type="ECO:0000313" key="10">
    <source>
        <dbReference type="EMBL" id="VAW74833.1"/>
    </source>
</evidence>
<evidence type="ECO:0000256" key="6">
    <source>
        <dbReference type="ARBA" id="ARBA00022989"/>
    </source>
</evidence>
<evidence type="ECO:0000256" key="2">
    <source>
        <dbReference type="ARBA" id="ARBA00022475"/>
    </source>
</evidence>
<dbReference type="GO" id="GO:0008233">
    <property type="term" value="F:peptidase activity"/>
    <property type="evidence" value="ECO:0007669"/>
    <property type="project" value="UniProtKB-KW"/>
</dbReference>
<accession>A0A3B0YFA8</accession>
<feature type="transmembrane region" description="Helical" evidence="8">
    <location>
        <begin position="262"/>
        <end position="280"/>
    </location>
</feature>
<protein>
    <submittedName>
        <fullName evidence="10">Eight transmembrane protein EpsH / EpsI protein</fullName>
    </submittedName>
</protein>
<dbReference type="GO" id="GO:0005886">
    <property type="term" value="C:plasma membrane"/>
    <property type="evidence" value="ECO:0007669"/>
    <property type="project" value="UniProtKB-SubCell"/>
</dbReference>
<feature type="transmembrane region" description="Helical" evidence="8">
    <location>
        <begin position="99"/>
        <end position="119"/>
    </location>
</feature>
<dbReference type="InterPro" id="IPR014263">
    <property type="entry name" value="Methanolan_biosynth_EpsI"/>
</dbReference>
<keyword evidence="6 8" id="KW-1133">Transmembrane helix</keyword>
<dbReference type="AlphaFoldDB" id="A0A3B0YFA8"/>
<name>A0A3B0YFA8_9ZZZZ</name>
<feature type="transmembrane region" description="Helical" evidence="8">
    <location>
        <begin position="193"/>
        <end position="212"/>
    </location>
</feature>
<keyword evidence="4 8" id="KW-0812">Transmembrane</keyword>
<proteinExistence type="predicted"/>
<feature type="transmembrane region" description="Helical" evidence="8">
    <location>
        <begin position="316"/>
        <end position="334"/>
    </location>
</feature>
<sequence>MNNINKLQIWKATSVTWIIFLVAIFLTGFIYYDGLLYLVQTWNNKEEYSHGFMIPAIALFFVWQKKDKLEQIPFEGSLAGVFVLLFGIGLFFLGELSTLYIIIQYSFLVAFYGLVLTWIGWRGVKIIWAPLLLLAFMIPLPGFLYNGLSAQLQLISSDLGVWVIRLFGISVYLEGNVIDLGTFKLQVVEACSGLRYLFPLMTLGFIIAYVYQAAFWKKAVVFLSAIPITVFMNSFRIGAIGVMVEYWGQSMAEGFLHDFEGWFVFMACLGVLLLEMLLLSKIGRDRKPLRDAFYIVFPDPAPKDAIVNTRILPRTLVASILVLAVAAVLSLSLGQREEIVPQRTDFSRFPLKIGDWKGMPNRMEQIYLDVLKLDDYIIADYADSFQNKVNFYVAYYGSQRKGESAHSPRTCLPGGGWQIASLTEKTVETGLKNDVPLKVNRVVIKKGESAQLVYYWFQGRNRVIANEYMVKWFLFWDALKKNRTDGALVRVTTLVRPGENIQDADRRVSDFVGEVSAVLSEYVPD</sequence>
<dbReference type="NCBIfam" id="TIGR04152">
    <property type="entry name" value="exosort_VPLPA"/>
    <property type="match status" value="1"/>
</dbReference>
<keyword evidence="2" id="KW-1003">Cell membrane</keyword>
<dbReference type="InterPro" id="IPR026491">
    <property type="entry name" value="ExosortD_VPLPA"/>
</dbReference>
<evidence type="ECO:0000256" key="3">
    <source>
        <dbReference type="ARBA" id="ARBA00022670"/>
    </source>
</evidence>
<feature type="transmembrane region" description="Helical" evidence="8">
    <location>
        <begin position="126"/>
        <end position="145"/>
    </location>
</feature>
<dbReference type="InterPro" id="IPR026392">
    <property type="entry name" value="Exo/Archaeosortase_dom"/>
</dbReference>
<keyword evidence="3" id="KW-0645">Protease</keyword>
<gene>
    <name evidence="10" type="ORF">MNBD_GAMMA15-1151</name>
</gene>
<feature type="transmembrane region" description="Helical" evidence="8">
    <location>
        <begin position="219"/>
        <end position="242"/>
    </location>
</feature>
<reference evidence="10" key="1">
    <citation type="submission" date="2018-06" db="EMBL/GenBank/DDBJ databases">
        <authorList>
            <person name="Zhirakovskaya E."/>
        </authorList>
    </citation>
    <scope>NUCLEOTIDE SEQUENCE</scope>
</reference>
<comment type="subcellular location">
    <subcellularLocation>
        <location evidence="1">Cell membrane</location>
        <topology evidence="1">Multi-pass membrane protein</topology>
    </subcellularLocation>
</comment>
<feature type="transmembrane region" description="Helical" evidence="8">
    <location>
        <begin position="12"/>
        <end position="32"/>
    </location>
</feature>
<evidence type="ECO:0000256" key="7">
    <source>
        <dbReference type="ARBA" id="ARBA00023136"/>
    </source>
</evidence>
<dbReference type="InterPro" id="IPR013426">
    <property type="entry name" value="EpsH-like"/>
</dbReference>